<dbReference type="OrthoDB" id="5236983at2759"/>
<dbReference type="GO" id="GO:0005634">
    <property type="term" value="C:nucleus"/>
    <property type="evidence" value="ECO:0007669"/>
    <property type="project" value="TreeGrafter"/>
</dbReference>
<proteinExistence type="predicted"/>
<dbReference type="SMART" id="SM00731">
    <property type="entry name" value="SprT"/>
    <property type="match status" value="1"/>
</dbReference>
<dbReference type="KEGG" id="pda:103701081"/>
<feature type="region of interest" description="Disordered" evidence="1">
    <location>
        <begin position="430"/>
        <end position="463"/>
    </location>
</feature>
<feature type="region of interest" description="Disordered" evidence="1">
    <location>
        <begin position="351"/>
        <end position="370"/>
    </location>
</feature>
<dbReference type="PANTHER" id="PTHR21220:SF0">
    <property type="entry name" value="DNA-DEPENDENT METALLOPROTEASE SPRTN"/>
    <property type="match status" value="1"/>
</dbReference>
<evidence type="ECO:0000259" key="2">
    <source>
        <dbReference type="SMART" id="SM00731"/>
    </source>
</evidence>
<dbReference type="Pfam" id="PF10263">
    <property type="entry name" value="SprT-like"/>
    <property type="match status" value="1"/>
</dbReference>
<evidence type="ECO:0000313" key="4">
    <source>
        <dbReference type="RefSeq" id="XP_038986095.1"/>
    </source>
</evidence>
<dbReference type="GeneID" id="103701081"/>
<dbReference type="InterPro" id="IPR044245">
    <property type="entry name" value="Spartan"/>
</dbReference>
<dbReference type="GO" id="GO:0006974">
    <property type="term" value="P:DNA damage response"/>
    <property type="evidence" value="ECO:0007669"/>
    <property type="project" value="InterPro"/>
</dbReference>
<gene>
    <name evidence="4" type="primary">LOC103701081</name>
</gene>
<evidence type="ECO:0000313" key="3">
    <source>
        <dbReference type="Proteomes" id="UP000228380"/>
    </source>
</evidence>
<organism evidence="3 4">
    <name type="scientific">Phoenix dactylifera</name>
    <name type="common">Date palm</name>
    <dbReference type="NCBI Taxonomy" id="42345"/>
    <lineage>
        <taxon>Eukaryota</taxon>
        <taxon>Viridiplantae</taxon>
        <taxon>Streptophyta</taxon>
        <taxon>Embryophyta</taxon>
        <taxon>Tracheophyta</taxon>
        <taxon>Spermatophyta</taxon>
        <taxon>Magnoliopsida</taxon>
        <taxon>Liliopsida</taxon>
        <taxon>Arecaceae</taxon>
        <taxon>Coryphoideae</taxon>
        <taxon>Phoeniceae</taxon>
        <taxon>Phoenix</taxon>
    </lineage>
</organism>
<protein>
    <submittedName>
        <fullName evidence="4">Uncharacterized protein LOC103701081 isoform X1</fullName>
    </submittedName>
</protein>
<dbReference type="GO" id="GO:0003697">
    <property type="term" value="F:single-stranded DNA binding"/>
    <property type="evidence" value="ECO:0007669"/>
    <property type="project" value="InterPro"/>
</dbReference>
<name>A0A8B9AIF5_PHODC</name>
<dbReference type="AlphaFoldDB" id="A0A8B9AIF5"/>
<keyword evidence="3" id="KW-1185">Reference proteome</keyword>
<reference evidence="3" key="1">
    <citation type="journal article" date="2019" name="Nat. Commun.">
        <title>Genome-wide association mapping of date palm fruit traits.</title>
        <authorList>
            <person name="Hazzouri K.M."/>
            <person name="Gros-Balthazard M."/>
            <person name="Flowers J.M."/>
            <person name="Copetti D."/>
            <person name="Lemansour A."/>
            <person name="Lebrun M."/>
            <person name="Masmoudi K."/>
            <person name="Ferrand S."/>
            <person name="Dhar M.I."/>
            <person name="Fresquez Z.A."/>
            <person name="Rosas U."/>
            <person name="Zhang J."/>
            <person name="Talag J."/>
            <person name="Lee S."/>
            <person name="Kudrna D."/>
            <person name="Powell R.F."/>
            <person name="Leitch I.J."/>
            <person name="Krueger R.R."/>
            <person name="Wing R.A."/>
            <person name="Amiri K.M.A."/>
            <person name="Purugganan M.D."/>
        </authorList>
    </citation>
    <scope>NUCLEOTIDE SEQUENCE [LARGE SCALE GENOMIC DNA]</scope>
    <source>
        <strain evidence="3">cv. Khalas</strain>
    </source>
</reference>
<dbReference type="GO" id="GO:0031593">
    <property type="term" value="F:polyubiquitin modification-dependent protein binding"/>
    <property type="evidence" value="ECO:0007669"/>
    <property type="project" value="TreeGrafter"/>
</dbReference>
<dbReference type="Proteomes" id="UP000228380">
    <property type="component" value="Chromosome 9"/>
</dbReference>
<accession>A0A8B9AIF5</accession>
<evidence type="ECO:0000256" key="1">
    <source>
        <dbReference type="SAM" id="MobiDB-lite"/>
    </source>
</evidence>
<dbReference type="GO" id="GO:0004222">
    <property type="term" value="F:metalloendopeptidase activity"/>
    <property type="evidence" value="ECO:0007669"/>
    <property type="project" value="InterPro"/>
</dbReference>
<sequence>MDAGKKESEDGKVDIYSLFCHYNSLYFDEALGPCVVSWTDSQLNKKMLGDLLLAQCSCTGSCLYYSDGSCEILLNELLLKSRPTADLKNALLHEMIHAFLWIKNKKNEHSVHGPSFREMMDSINASSMTDHQRPSGGYNITIYHEFQEEADSCRAGNCICEACGNLIKPGTKKEHSASDCIENVDPEGCCDNPSCQWHSNKKYCSGSCIKIQEPTECGNNKMSLKDEEELHEGRYKGLHYMTRQRKRKFCEAGTKDNLDGKKKVTLKDGGTEENLDSNKVICEAGAKDSRDGKKVAFRDGGTEDYLDGKKKGAFKDGGIKGHLDGKKVAMSDFFASVGAPAGNFDELKGIESKSSSCPVAPETSKRARTPALKKQQACTCQKRRKLGRRRNDYTVASEWLEYFAYEESEENVEPLVNKRTERRKKQRLLRRLNGGGPSLAVGNKQESQNIQAHEAGKNTSAAMTIVEIPDD</sequence>
<dbReference type="PANTHER" id="PTHR21220">
    <property type="entry name" value="DNA-DEPENDENT METALLOPROTEASE SPRTN"/>
    <property type="match status" value="1"/>
</dbReference>
<reference evidence="4" key="2">
    <citation type="submission" date="2025-08" db="UniProtKB">
        <authorList>
            <consortium name="RefSeq"/>
        </authorList>
    </citation>
    <scope>IDENTIFICATION</scope>
    <source>
        <tissue evidence="4">Young leaves</tissue>
    </source>
</reference>
<feature type="domain" description="SprT-like" evidence="2">
    <location>
        <begin position="13"/>
        <end position="181"/>
    </location>
</feature>
<feature type="compositionally biased region" description="Polar residues" evidence="1">
    <location>
        <begin position="444"/>
        <end position="462"/>
    </location>
</feature>
<dbReference type="RefSeq" id="XP_038986095.1">
    <property type="nucleotide sequence ID" value="XM_039130167.1"/>
</dbReference>
<dbReference type="InterPro" id="IPR006640">
    <property type="entry name" value="SprT-like_domain"/>
</dbReference>